<dbReference type="Pfam" id="PF00668">
    <property type="entry name" value="Condensation"/>
    <property type="match status" value="1"/>
</dbReference>
<dbReference type="EMBL" id="BSDI01000022">
    <property type="protein sequence ID" value="GLH99285.1"/>
    <property type="molecule type" value="Genomic_DNA"/>
</dbReference>
<dbReference type="SUPFAM" id="SSF52777">
    <property type="entry name" value="CoA-dependent acyltransferases"/>
    <property type="match status" value="2"/>
</dbReference>
<gene>
    <name evidence="2" type="ORF">Pa4123_45600</name>
</gene>
<name>A0ABQ5R135_9ACTN</name>
<dbReference type="InterPro" id="IPR001242">
    <property type="entry name" value="Condensation_dom"/>
</dbReference>
<organism evidence="2 3">
    <name type="scientific">Phytohabitans aurantiacus</name>
    <dbReference type="NCBI Taxonomy" id="3016789"/>
    <lineage>
        <taxon>Bacteria</taxon>
        <taxon>Bacillati</taxon>
        <taxon>Actinomycetota</taxon>
        <taxon>Actinomycetes</taxon>
        <taxon>Micromonosporales</taxon>
        <taxon>Micromonosporaceae</taxon>
    </lineage>
</organism>
<reference evidence="2" key="1">
    <citation type="submission" date="2022-12" db="EMBL/GenBank/DDBJ databases">
        <title>New Phytohabitans aurantiacus sp. RD004123 nov., an actinomycete isolated from soil.</title>
        <authorList>
            <person name="Triningsih D.W."/>
            <person name="Harunari E."/>
            <person name="Igarashi Y."/>
        </authorList>
    </citation>
    <scope>NUCLEOTIDE SEQUENCE</scope>
    <source>
        <strain evidence="2">RD004123</strain>
    </source>
</reference>
<dbReference type="Gene3D" id="3.30.559.10">
    <property type="entry name" value="Chloramphenicol acetyltransferase-like domain"/>
    <property type="match status" value="1"/>
</dbReference>
<dbReference type="RefSeq" id="WP_281898839.1">
    <property type="nucleotide sequence ID" value="NZ_BSDI01000022.1"/>
</dbReference>
<evidence type="ECO:0000313" key="2">
    <source>
        <dbReference type="EMBL" id="GLH99285.1"/>
    </source>
</evidence>
<dbReference type="PANTHER" id="PTHR45527:SF1">
    <property type="entry name" value="FATTY ACID SYNTHASE"/>
    <property type="match status" value="1"/>
</dbReference>
<accession>A0ABQ5R135</accession>
<comment type="caution">
    <text evidence="2">The sequence shown here is derived from an EMBL/GenBank/DDBJ whole genome shotgun (WGS) entry which is preliminary data.</text>
</comment>
<feature type="domain" description="Condensation" evidence="1">
    <location>
        <begin position="29"/>
        <end position="333"/>
    </location>
</feature>
<evidence type="ECO:0000313" key="3">
    <source>
        <dbReference type="Proteomes" id="UP001144280"/>
    </source>
</evidence>
<dbReference type="InterPro" id="IPR023213">
    <property type="entry name" value="CAT-like_dom_sf"/>
</dbReference>
<dbReference type="Proteomes" id="UP001144280">
    <property type="component" value="Unassembled WGS sequence"/>
</dbReference>
<sequence>MHLESAPLSWGQQWGWQQQEFPPERRSPGLILTQGLELPEAVDEATIRAAVRTVATRHTAVRTTFATGGDSQPRQTVWPVESEAYPLELFDDGDDAHRWLSAAMDVRSAWPLRVALLRGGGERTLLGIAAHHLATDRYGFDVLYEELRAALHGAARGATPDLPPPSRQPLDIVAFERSPAGAALNERAIAYWTSHNDELGDELSLLGAGFDAPSGAMHVARVFSSDAPKRVAELVAATRASEPAVAVAAVAGTLAGYLDRSSVLMFMMSANRHIPDVKRSVCTLAQAGLIRVDVPDPRRLDSLIPEANRGRLTALRHSYYDQEALTARQRATGGAGHQLPVTPPSVNVVRIDESASEPPAGWDPTVAGGAPFASVERVDRPCTGLNFHVLVADSFVSIELRAGTHLLPAAECEALVTGAMALLLGSA</sequence>
<protein>
    <recommendedName>
        <fullName evidence="1">Condensation domain-containing protein</fullName>
    </recommendedName>
</protein>
<proteinExistence type="predicted"/>
<evidence type="ECO:0000259" key="1">
    <source>
        <dbReference type="Pfam" id="PF00668"/>
    </source>
</evidence>
<keyword evidence="3" id="KW-1185">Reference proteome</keyword>
<dbReference type="Gene3D" id="3.30.559.30">
    <property type="entry name" value="Nonribosomal peptide synthetase, condensation domain"/>
    <property type="match status" value="1"/>
</dbReference>
<dbReference type="PANTHER" id="PTHR45527">
    <property type="entry name" value="NONRIBOSOMAL PEPTIDE SYNTHETASE"/>
    <property type="match status" value="1"/>
</dbReference>